<keyword evidence="2" id="KW-1185">Reference proteome</keyword>
<dbReference type="Gene3D" id="3.10.129.110">
    <property type="entry name" value="Polyketide synthase dehydratase"/>
    <property type="match status" value="1"/>
</dbReference>
<gene>
    <name evidence="1" type="ORF">TPAB3V08_LOCUS6206</name>
</gene>
<reference evidence="1" key="1">
    <citation type="submission" date="2021-03" db="EMBL/GenBank/DDBJ databases">
        <authorList>
            <person name="Tran Van P."/>
        </authorList>
    </citation>
    <scope>NUCLEOTIDE SEQUENCE</scope>
</reference>
<accession>A0ABN7NTX6</accession>
<proteinExistence type="predicted"/>
<evidence type="ECO:0000313" key="1">
    <source>
        <dbReference type="EMBL" id="CAG2059241.1"/>
    </source>
</evidence>
<evidence type="ECO:0000313" key="2">
    <source>
        <dbReference type="Proteomes" id="UP001153148"/>
    </source>
</evidence>
<organism evidence="1 2">
    <name type="scientific">Timema podura</name>
    <name type="common">Walking stick</name>
    <dbReference type="NCBI Taxonomy" id="61482"/>
    <lineage>
        <taxon>Eukaryota</taxon>
        <taxon>Metazoa</taxon>
        <taxon>Ecdysozoa</taxon>
        <taxon>Arthropoda</taxon>
        <taxon>Hexapoda</taxon>
        <taxon>Insecta</taxon>
        <taxon>Pterygota</taxon>
        <taxon>Neoptera</taxon>
        <taxon>Polyneoptera</taxon>
        <taxon>Phasmatodea</taxon>
        <taxon>Timematodea</taxon>
        <taxon>Timematoidea</taxon>
        <taxon>Timematidae</taxon>
        <taxon>Timema</taxon>
    </lineage>
</organism>
<dbReference type="InterPro" id="IPR042104">
    <property type="entry name" value="PKS_dehydratase_sf"/>
</dbReference>
<dbReference type="EMBL" id="CAJPIN010009019">
    <property type="protein sequence ID" value="CAG2059241.1"/>
    <property type="molecule type" value="Genomic_DNA"/>
</dbReference>
<protein>
    <submittedName>
        <fullName evidence="1">Uncharacterized protein</fullName>
    </submittedName>
</protein>
<name>A0ABN7NTX6_TIMPD</name>
<sequence>MSISILKFPRKWPEFLDTDPEASGPENSYDLTSNEVYNELENRGYQYQDHFRGILNAKFGDQGCISTIKWRNNWCSFIDSLIQGSLSLTAPRHNTRFESLYLHNIYKPAQLATVKKPPGLLSGFWVPELAMDEGRGFLSILRHLPQQ</sequence>
<dbReference type="Proteomes" id="UP001153148">
    <property type="component" value="Unassembled WGS sequence"/>
</dbReference>
<comment type="caution">
    <text evidence="1">The sequence shown here is derived from an EMBL/GenBank/DDBJ whole genome shotgun (WGS) entry which is preliminary data.</text>
</comment>